<name>A0ABX5WVM7_9GAMM</name>
<sequence>MKGKHISCAVNNVDALSHLPVHSQKVALVTEGGGQRGIFTAGVLDAFLEAKFCPFSLMIGTSAGSLNLASYLCGQSKHAYDVITKATTTNHFFDLTRFLSGKEGLDLDWLLKEMQTKIPLNWLQARERMRSCTVLACASHVDTHRPFYFDLYDDNWQTSLQASCSIPALRKQPVLNQKQYWIDGGLGAPIPVQEAYKRGYKDIVVIRTVPITTKFNHCWMSILTKSLGRSKLSNLISLLLEHEENYRRTQSFLNSPPSDVTIYEIYPKNDLRSKLIGSSKHSLESDYELGYRSGRYFKETLGKKLFKLNNQ</sequence>
<feature type="short sequence motif" description="DGA/G" evidence="4">
    <location>
        <begin position="183"/>
        <end position="185"/>
    </location>
</feature>
<dbReference type="CDD" id="cd07208">
    <property type="entry name" value="Pat_hypo_Ecoli_yjju_like"/>
    <property type="match status" value="1"/>
</dbReference>
<gene>
    <name evidence="6" type="ORF">FM037_07750</name>
</gene>
<reference evidence="6 7" key="1">
    <citation type="submission" date="2019-07" db="EMBL/GenBank/DDBJ databases">
        <title>Shewanella sp. YLB-06 whole genomic sequence.</title>
        <authorList>
            <person name="Yu L."/>
        </authorList>
    </citation>
    <scope>NUCLEOTIDE SEQUENCE [LARGE SCALE GENOMIC DNA]</scope>
    <source>
        <strain evidence="6 7">YLB-06</strain>
    </source>
</reference>
<dbReference type="PROSITE" id="PS51635">
    <property type="entry name" value="PNPLA"/>
    <property type="match status" value="1"/>
</dbReference>
<evidence type="ECO:0000256" key="2">
    <source>
        <dbReference type="ARBA" id="ARBA00022963"/>
    </source>
</evidence>
<feature type="domain" description="PNPLA" evidence="5">
    <location>
        <begin position="28"/>
        <end position="196"/>
    </location>
</feature>
<feature type="short sequence motif" description="GXGXXG" evidence="4">
    <location>
        <begin position="32"/>
        <end position="37"/>
    </location>
</feature>
<dbReference type="Pfam" id="PF01734">
    <property type="entry name" value="Patatin"/>
    <property type="match status" value="1"/>
</dbReference>
<keyword evidence="2 4" id="KW-0442">Lipid degradation</keyword>
<accession>A0ABX5WVM7</accession>
<dbReference type="Proteomes" id="UP000315947">
    <property type="component" value="Chromosome"/>
</dbReference>
<evidence type="ECO:0000256" key="1">
    <source>
        <dbReference type="ARBA" id="ARBA00022801"/>
    </source>
</evidence>
<evidence type="ECO:0000313" key="7">
    <source>
        <dbReference type="Proteomes" id="UP000315947"/>
    </source>
</evidence>
<dbReference type="InterPro" id="IPR045943">
    <property type="entry name" value="DUF6363"/>
</dbReference>
<dbReference type="SUPFAM" id="SSF52151">
    <property type="entry name" value="FabD/lysophospholipase-like"/>
    <property type="match status" value="1"/>
</dbReference>
<keyword evidence="7" id="KW-1185">Reference proteome</keyword>
<dbReference type="InterPro" id="IPR037483">
    <property type="entry name" value="YjjU-like"/>
</dbReference>
<protein>
    <submittedName>
        <fullName evidence="6">Patatin family protein</fullName>
    </submittedName>
</protein>
<feature type="short sequence motif" description="GXSXG" evidence="4">
    <location>
        <begin position="60"/>
        <end position="64"/>
    </location>
</feature>
<organism evidence="6 7">
    <name type="scientific">Shewanella psychropiezotolerans</name>
    <dbReference type="NCBI Taxonomy" id="2593655"/>
    <lineage>
        <taxon>Bacteria</taxon>
        <taxon>Pseudomonadati</taxon>
        <taxon>Pseudomonadota</taxon>
        <taxon>Gammaproteobacteria</taxon>
        <taxon>Alteromonadales</taxon>
        <taxon>Shewanellaceae</taxon>
        <taxon>Shewanella</taxon>
    </lineage>
</organism>
<feature type="active site" description="Proton acceptor" evidence="4">
    <location>
        <position position="183"/>
    </location>
</feature>
<proteinExistence type="predicted"/>
<dbReference type="PANTHER" id="PTHR14226:SF25">
    <property type="entry name" value="PHOSPHOESTERASE"/>
    <property type="match status" value="1"/>
</dbReference>
<feature type="active site" description="Nucleophile" evidence="4">
    <location>
        <position position="62"/>
    </location>
</feature>
<dbReference type="PANTHER" id="PTHR14226">
    <property type="entry name" value="NEUROPATHY TARGET ESTERASE/SWISS CHEESE D.MELANOGASTER"/>
    <property type="match status" value="1"/>
</dbReference>
<dbReference type="InterPro" id="IPR050301">
    <property type="entry name" value="NTE"/>
</dbReference>
<keyword evidence="3 4" id="KW-0443">Lipid metabolism</keyword>
<keyword evidence="1 4" id="KW-0378">Hydrolase</keyword>
<evidence type="ECO:0000313" key="6">
    <source>
        <dbReference type="EMBL" id="QDO83138.1"/>
    </source>
</evidence>
<evidence type="ECO:0000256" key="3">
    <source>
        <dbReference type="ARBA" id="ARBA00023098"/>
    </source>
</evidence>
<dbReference type="Pfam" id="PF19890">
    <property type="entry name" value="DUF6363"/>
    <property type="match status" value="1"/>
</dbReference>
<evidence type="ECO:0000256" key="4">
    <source>
        <dbReference type="PROSITE-ProRule" id="PRU01161"/>
    </source>
</evidence>
<evidence type="ECO:0000259" key="5">
    <source>
        <dbReference type="PROSITE" id="PS51635"/>
    </source>
</evidence>
<dbReference type="RefSeq" id="WP_144045520.1">
    <property type="nucleotide sequence ID" value="NZ_CP041614.1"/>
</dbReference>
<dbReference type="Gene3D" id="3.40.1090.10">
    <property type="entry name" value="Cytosolic phospholipase A2 catalytic domain"/>
    <property type="match status" value="1"/>
</dbReference>
<dbReference type="InterPro" id="IPR002641">
    <property type="entry name" value="PNPLA_dom"/>
</dbReference>
<dbReference type="EMBL" id="CP041614">
    <property type="protein sequence ID" value="QDO83138.1"/>
    <property type="molecule type" value="Genomic_DNA"/>
</dbReference>
<dbReference type="InterPro" id="IPR016035">
    <property type="entry name" value="Acyl_Trfase/lysoPLipase"/>
</dbReference>